<evidence type="ECO:0000313" key="7">
    <source>
        <dbReference type="EMBL" id="ADN37363.1"/>
    </source>
</evidence>
<evidence type="ECO:0000256" key="5">
    <source>
        <dbReference type="ARBA" id="ARBA00038292"/>
    </source>
</evidence>
<dbReference type="Pfam" id="PF03358">
    <property type="entry name" value="FMN_red"/>
    <property type="match status" value="1"/>
</dbReference>
<name>E1RFQ9_METP4</name>
<dbReference type="OrthoDB" id="9059at2157"/>
<dbReference type="STRING" id="679926.Mpet_2620"/>
<keyword evidence="8" id="KW-1185">Reference proteome</keyword>
<evidence type="ECO:0000256" key="2">
    <source>
        <dbReference type="ARBA" id="ARBA00001966"/>
    </source>
</evidence>
<dbReference type="AlphaFoldDB" id="E1RFQ9"/>
<dbReference type="GeneID" id="9745113"/>
<dbReference type="EMBL" id="CP002117">
    <property type="protein sequence ID" value="ADN37363.1"/>
    <property type="molecule type" value="Genomic_DNA"/>
</dbReference>
<dbReference type="Proteomes" id="UP000006565">
    <property type="component" value="Chromosome"/>
</dbReference>
<sequence>MDISVLAIAGSPRRHGNSEDLLDYVIGYLSGHPGIVVEKIILSKIEVNPCRGCNACEKEGICVINDDMKMLEDKITGADVIIFSSPIFCMGLCAQVKALIDRMQVFRSRRYVLKQPIIPTEKRGKKAGLFISTAGQDWDWVFDGAIPSVKCFFHLAGIRDKDMFYLMINNVDKKGEIRAHPTAKQQALKACEDIAVHIRRLREE</sequence>
<proteinExistence type="inferred from homology"/>
<evidence type="ECO:0000259" key="6">
    <source>
        <dbReference type="Pfam" id="PF03358"/>
    </source>
</evidence>
<dbReference type="SUPFAM" id="SSF52218">
    <property type="entry name" value="Flavoproteins"/>
    <property type="match status" value="1"/>
</dbReference>
<dbReference type="eggNOG" id="arCOG02574">
    <property type="taxonomic scope" value="Archaea"/>
</dbReference>
<organism evidence="7 8">
    <name type="scientific">Methanolacinia petrolearia (strain DSM 11571 / OCM 486 / SEBR 4847)</name>
    <name type="common">Methanoplanus petrolearius</name>
    <dbReference type="NCBI Taxonomy" id="679926"/>
    <lineage>
        <taxon>Archaea</taxon>
        <taxon>Methanobacteriati</taxon>
        <taxon>Methanobacteriota</taxon>
        <taxon>Stenosarchaea group</taxon>
        <taxon>Methanomicrobia</taxon>
        <taxon>Methanomicrobiales</taxon>
        <taxon>Methanomicrobiaceae</taxon>
        <taxon>Methanolacinia</taxon>
    </lineage>
</organism>
<evidence type="ECO:0000256" key="3">
    <source>
        <dbReference type="ARBA" id="ARBA00022630"/>
    </source>
</evidence>
<dbReference type="PANTHER" id="PTHR43278:SF2">
    <property type="entry name" value="IRON-SULFUR FLAVOPROTEIN"/>
    <property type="match status" value="1"/>
</dbReference>
<dbReference type="InterPro" id="IPR051796">
    <property type="entry name" value="ISF_SsuE-like"/>
</dbReference>
<feature type="domain" description="NADPH-dependent FMN reductase-like" evidence="6">
    <location>
        <begin position="4"/>
        <end position="134"/>
    </location>
</feature>
<evidence type="ECO:0000313" key="8">
    <source>
        <dbReference type="Proteomes" id="UP000006565"/>
    </source>
</evidence>
<dbReference type="HOGENOM" id="CLU_050993_4_1_2"/>
<reference evidence="7 8" key="1">
    <citation type="journal article" date="2010" name="Stand. Genomic Sci.">
        <title>Complete genome sequence of Methanoplanus petrolearius type strain (SEBR 4847).</title>
        <authorList>
            <person name="Brambilla E."/>
            <person name="Djao O.D."/>
            <person name="Daligault H."/>
            <person name="Lapidus A."/>
            <person name="Lucas S."/>
            <person name="Hammon N."/>
            <person name="Nolan M."/>
            <person name="Tice H."/>
            <person name="Cheng J.F."/>
            <person name="Han C."/>
            <person name="Tapia R."/>
            <person name="Goodwin L."/>
            <person name="Pitluck S."/>
            <person name="Liolios K."/>
            <person name="Ivanova N."/>
            <person name="Mavromatis K."/>
            <person name="Mikhailova N."/>
            <person name="Pati A."/>
            <person name="Chen A."/>
            <person name="Palaniappan K."/>
            <person name="Land M."/>
            <person name="Hauser L."/>
            <person name="Chang Y.J."/>
            <person name="Jeffries C.D."/>
            <person name="Rohde M."/>
            <person name="Spring S."/>
            <person name="Sikorski J."/>
            <person name="Goker M."/>
            <person name="Woyke T."/>
            <person name="Bristow J."/>
            <person name="Eisen J.A."/>
            <person name="Markowitz V."/>
            <person name="Hugenholtz P."/>
            <person name="Kyrpides N.C."/>
            <person name="Klenk H.P."/>
        </authorList>
    </citation>
    <scope>NUCLEOTIDE SEQUENCE [LARGE SCALE GENOMIC DNA]</scope>
    <source>
        <strain evidence="8">DSM 11571 / OCM 486 / SEBR 4847</strain>
    </source>
</reference>
<dbReference type="Gene3D" id="3.40.50.360">
    <property type="match status" value="1"/>
</dbReference>
<comment type="cofactor">
    <cofactor evidence="1">
        <name>FMN</name>
        <dbReference type="ChEBI" id="CHEBI:58210"/>
    </cofactor>
</comment>
<gene>
    <name evidence="7" type="ordered locus">Mpet_2620</name>
</gene>
<keyword evidence="3" id="KW-0285">Flavoprotein</keyword>
<dbReference type="GO" id="GO:0016491">
    <property type="term" value="F:oxidoreductase activity"/>
    <property type="evidence" value="ECO:0007669"/>
    <property type="project" value="InterPro"/>
</dbReference>
<comment type="cofactor">
    <cofactor evidence="2">
        <name>[4Fe-4S] cluster</name>
        <dbReference type="ChEBI" id="CHEBI:49883"/>
    </cofactor>
</comment>
<protein>
    <submittedName>
        <fullName evidence="7">NADPH-dependent FMN reductase</fullName>
    </submittedName>
</protein>
<dbReference type="PANTHER" id="PTHR43278">
    <property type="entry name" value="NAD(P)H-DEPENDENT FMN-CONTAINING OXIDOREDUCTASE YWQN-RELATED"/>
    <property type="match status" value="1"/>
</dbReference>
<comment type="similarity">
    <text evidence="5">Belongs to the SsuE family. Isf subfamily.</text>
</comment>
<dbReference type="RefSeq" id="WP_013330536.1">
    <property type="nucleotide sequence ID" value="NC_014507.1"/>
</dbReference>
<dbReference type="InterPro" id="IPR029039">
    <property type="entry name" value="Flavoprotein-like_sf"/>
</dbReference>
<dbReference type="KEGG" id="mpi:Mpet_2620"/>
<keyword evidence="4" id="KW-0288">FMN</keyword>
<dbReference type="InterPro" id="IPR005025">
    <property type="entry name" value="FMN_Rdtase-like_dom"/>
</dbReference>
<evidence type="ECO:0000256" key="1">
    <source>
        <dbReference type="ARBA" id="ARBA00001917"/>
    </source>
</evidence>
<evidence type="ECO:0000256" key="4">
    <source>
        <dbReference type="ARBA" id="ARBA00022643"/>
    </source>
</evidence>
<accession>E1RFQ9</accession>